<dbReference type="STRING" id="428990.SAMN06295987_101968"/>
<evidence type="ECO:0000256" key="4">
    <source>
        <dbReference type="ARBA" id="ARBA00022862"/>
    </source>
</evidence>
<evidence type="ECO:0000256" key="2">
    <source>
        <dbReference type="ARBA" id="ARBA00013017"/>
    </source>
</evidence>
<comment type="function">
    <text evidence="1">Thiol-specific peroxidase that catalyzes the reduction of hydrogen peroxide and organic hydroperoxides to water and alcohols, respectively. Plays a role in cell protection against oxidative stress by detoxifying peroxides and as sensor of hydrogen peroxide-mediated signaling events.</text>
</comment>
<evidence type="ECO:0000256" key="5">
    <source>
        <dbReference type="ARBA" id="ARBA00023002"/>
    </source>
</evidence>
<keyword evidence="7" id="KW-0676">Redox-active center</keyword>
<dbReference type="PANTHER" id="PTHR42801:SF4">
    <property type="entry name" value="AHPC_TSA FAMILY PROTEIN"/>
    <property type="match status" value="1"/>
</dbReference>
<evidence type="ECO:0000256" key="7">
    <source>
        <dbReference type="ARBA" id="ARBA00023284"/>
    </source>
</evidence>
<evidence type="ECO:0000256" key="6">
    <source>
        <dbReference type="ARBA" id="ARBA00023157"/>
    </source>
</evidence>
<evidence type="ECO:0000256" key="10">
    <source>
        <dbReference type="ARBA" id="ARBA00042639"/>
    </source>
</evidence>
<comment type="catalytic activity">
    <reaction evidence="11">
        <text>a hydroperoxide + [thioredoxin]-dithiol = an alcohol + [thioredoxin]-disulfide + H2O</text>
        <dbReference type="Rhea" id="RHEA:62620"/>
        <dbReference type="Rhea" id="RHEA-COMP:10698"/>
        <dbReference type="Rhea" id="RHEA-COMP:10700"/>
        <dbReference type="ChEBI" id="CHEBI:15377"/>
        <dbReference type="ChEBI" id="CHEBI:29950"/>
        <dbReference type="ChEBI" id="CHEBI:30879"/>
        <dbReference type="ChEBI" id="CHEBI:35924"/>
        <dbReference type="ChEBI" id="CHEBI:50058"/>
        <dbReference type="EC" id="1.11.1.24"/>
    </reaction>
</comment>
<dbReference type="SUPFAM" id="SSF52833">
    <property type="entry name" value="Thioredoxin-like"/>
    <property type="match status" value="1"/>
</dbReference>
<keyword evidence="12" id="KW-1133">Transmembrane helix</keyword>
<accession>A0A1U6H0M2</accession>
<dbReference type="InterPro" id="IPR000866">
    <property type="entry name" value="AhpC/TSA"/>
</dbReference>
<comment type="similarity">
    <text evidence="9">Belongs to the peroxiredoxin family. BCP/PrxQ subfamily.</text>
</comment>
<name>A0A1U6H0M2_9SPHN</name>
<feature type="domain" description="Thioredoxin" evidence="13">
    <location>
        <begin position="65"/>
        <end position="220"/>
    </location>
</feature>
<dbReference type="GO" id="GO:0008379">
    <property type="term" value="F:thioredoxin peroxidase activity"/>
    <property type="evidence" value="ECO:0007669"/>
    <property type="project" value="TreeGrafter"/>
</dbReference>
<dbReference type="InterPro" id="IPR013766">
    <property type="entry name" value="Thioredoxin_domain"/>
</dbReference>
<dbReference type="PROSITE" id="PS51352">
    <property type="entry name" value="THIOREDOXIN_2"/>
    <property type="match status" value="1"/>
</dbReference>
<dbReference type="PANTHER" id="PTHR42801">
    <property type="entry name" value="THIOREDOXIN-DEPENDENT PEROXIDE REDUCTASE"/>
    <property type="match status" value="1"/>
</dbReference>
<evidence type="ECO:0000256" key="9">
    <source>
        <dbReference type="ARBA" id="ARBA00038489"/>
    </source>
</evidence>
<dbReference type="GO" id="GO:0005737">
    <property type="term" value="C:cytoplasm"/>
    <property type="evidence" value="ECO:0007669"/>
    <property type="project" value="TreeGrafter"/>
</dbReference>
<keyword evidence="5" id="KW-0560">Oxidoreductase</keyword>
<dbReference type="CDD" id="cd03017">
    <property type="entry name" value="PRX_BCP"/>
    <property type="match status" value="1"/>
</dbReference>
<evidence type="ECO:0000256" key="11">
    <source>
        <dbReference type="ARBA" id="ARBA00049091"/>
    </source>
</evidence>
<keyword evidence="3" id="KW-0575">Peroxidase</keyword>
<keyword evidence="15" id="KW-1185">Reference proteome</keyword>
<dbReference type="Pfam" id="PF00578">
    <property type="entry name" value="AhpC-TSA"/>
    <property type="match status" value="1"/>
</dbReference>
<evidence type="ECO:0000256" key="8">
    <source>
        <dbReference type="ARBA" id="ARBA00032824"/>
    </source>
</evidence>
<evidence type="ECO:0000256" key="12">
    <source>
        <dbReference type="SAM" id="Phobius"/>
    </source>
</evidence>
<evidence type="ECO:0000313" key="15">
    <source>
        <dbReference type="Proteomes" id="UP000190989"/>
    </source>
</evidence>
<dbReference type="Gene3D" id="3.40.30.10">
    <property type="entry name" value="Glutaredoxin"/>
    <property type="match status" value="1"/>
</dbReference>
<dbReference type="Proteomes" id="UP000190989">
    <property type="component" value="Unassembled WGS sequence"/>
</dbReference>
<keyword evidence="12" id="KW-0472">Membrane</keyword>
<dbReference type="GO" id="GO:0034599">
    <property type="term" value="P:cellular response to oxidative stress"/>
    <property type="evidence" value="ECO:0007669"/>
    <property type="project" value="TreeGrafter"/>
</dbReference>
<sequence length="223" mass="24263">MFTVKRPLLSILAPRVRHNAYLYGAALRGLDRPHRCAQTARMKRLLAPLIAIGFLAASSVAQAALPMGATAPEFSTKGAKAGKEVDFDLKQALKRGPVVLYFYPKAFTQGCTLEAHAFAEATPEFAELGATVIGMSADDLPTLKKFSTEACRDKFAVAVATPKIIKEYDVALARDGKPQGMADRVSYVIDRSGKVVFIHSDLDYRDHVKMTLAAVKVLAKKRP</sequence>
<evidence type="ECO:0000256" key="3">
    <source>
        <dbReference type="ARBA" id="ARBA00022559"/>
    </source>
</evidence>
<reference evidence="15" key="1">
    <citation type="submission" date="2017-02" db="EMBL/GenBank/DDBJ databases">
        <authorList>
            <person name="Varghese N."/>
            <person name="Submissions S."/>
        </authorList>
    </citation>
    <scope>NUCLEOTIDE SEQUENCE [LARGE SCALE GENOMIC DNA]</scope>
    <source>
        <strain evidence="15">SM117</strain>
    </source>
</reference>
<dbReference type="EC" id="1.11.1.24" evidence="2"/>
<organism evidence="14 15">
    <name type="scientific">Novosphingobium mathurense</name>
    <dbReference type="NCBI Taxonomy" id="428990"/>
    <lineage>
        <taxon>Bacteria</taxon>
        <taxon>Pseudomonadati</taxon>
        <taxon>Pseudomonadota</taxon>
        <taxon>Alphaproteobacteria</taxon>
        <taxon>Sphingomonadales</taxon>
        <taxon>Sphingomonadaceae</taxon>
        <taxon>Novosphingobium</taxon>
    </lineage>
</organism>
<gene>
    <name evidence="14" type="ORF">SAMN06295987_101968</name>
</gene>
<dbReference type="EMBL" id="FVZE01000001">
    <property type="protein sequence ID" value="SLJ89277.1"/>
    <property type="molecule type" value="Genomic_DNA"/>
</dbReference>
<dbReference type="InterPro" id="IPR036249">
    <property type="entry name" value="Thioredoxin-like_sf"/>
</dbReference>
<keyword evidence="12" id="KW-0812">Transmembrane</keyword>
<dbReference type="GO" id="GO:0045454">
    <property type="term" value="P:cell redox homeostasis"/>
    <property type="evidence" value="ECO:0007669"/>
    <property type="project" value="TreeGrafter"/>
</dbReference>
<keyword evidence="6" id="KW-1015">Disulfide bond</keyword>
<evidence type="ECO:0000259" key="13">
    <source>
        <dbReference type="PROSITE" id="PS51352"/>
    </source>
</evidence>
<keyword evidence="4" id="KW-0049">Antioxidant</keyword>
<evidence type="ECO:0000256" key="1">
    <source>
        <dbReference type="ARBA" id="ARBA00003330"/>
    </source>
</evidence>
<dbReference type="InterPro" id="IPR050924">
    <property type="entry name" value="Peroxiredoxin_BCP/PrxQ"/>
</dbReference>
<proteinExistence type="inferred from homology"/>
<protein>
    <recommendedName>
        <fullName evidence="2">thioredoxin-dependent peroxiredoxin</fullName>
        <ecNumber evidence="2">1.11.1.24</ecNumber>
    </recommendedName>
    <alternativeName>
        <fullName evidence="8">Thioredoxin peroxidase</fullName>
    </alternativeName>
    <alternativeName>
        <fullName evidence="10">Thioredoxin-dependent peroxiredoxin Bcp</fullName>
    </alternativeName>
</protein>
<feature type="transmembrane region" description="Helical" evidence="12">
    <location>
        <begin position="45"/>
        <end position="65"/>
    </location>
</feature>
<dbReference type="AlphaFoldDB" id="A0A1U6H0M2"/>
<evidence type="ECO:0000313" key="14">
    <source>
        <dbReference type="EMBL" id="SLJ89277.1"/>
    </source>
</evidence>